<name>A0A4R6E8P4_9RHOO</name>
<dbReference type="AlphaFoldDB" id="A0A4R6E8P4"/>
<dbReference type="GO" id="GO:0005975">
    <property type="term" value="P:carbohydrate metabolic process"/>
    <property type="evidence" value="ECO:0007669"/>
    <property type="project" value="InterPro"/>
</dbReference>
<evidence type="ECO:0000256" key="3">
    <source>
        <dbReference type="ARBA" id="ARBA00022801"/>
    </source>
</evidence>
<protein>
    <submittedName>
        <fullName evidence="6">Uncharacterized protein</fullName>
    </submittedName>
</protein>
<dbReference type="GO" id="GO:0019213">
    <property type="term" value="F:deacetylase activity"/>
    <property type="evidence" value="ECO:0007669"/>
    <property type="project" value="TreeGrafter"/>
</dbReference>
<dbReference type="Pfam" id="PF04794">
    <property type="entry name" value="YdjC"/>
    <property type="match status" value="1"/>
</dbReference>
<dbReference type="InterPro" id="IPR011330">
    <property type="entry name" value="Glyco_hydro/deAcase_b/a-brl"/>
</dbReference>
<dbReference type="OrthoDB" id="5295855at2"/>
<dbReference type="PANTHER" id="PTHR31609">
    <property type="entry name" value="YDJC DEACETYLASE FAMILY MEMBER"/>
    <property type="match status" value="1"/>
</dbReference>
<keyword evidence="5" id="KW-0119">Carbohydrate metabolism</keyword>
<evidence type="ECO:0000256" key="4">
    <source>
        <dbReference type="ARBA" id="ARBA00022842"/>
    </source>
</evidence>
<sequence>MRELLPARPIIVCADDYGLAPGVSAAIAELIAAGRLSATSCMSGLPDWRRAAGELRAVVAATPADVGLHLTLTDHAPLAGDLHGLAAGGRLPPLKRLLARTLARHLPAAAVAEEVRAQLDAFEDAWGAPPDYVDGHQHVHLLPGVRDAVVAELRRRYPAGRVWVRNCVEAPDRSLRRGIATGKALFISALGRGLRQQARTAGLPMNEGFSGLHDFSAAPPFGERMRRFLADTGPRPLVHVHPGRVDAALIACDPLTTPREAELAYLASGEFVADLAAAGLYPARFSAFGREA</sequence>
<dbReference type="Proteomes" id="UP000295129">
    <property type="component" value="Unassembled WGS sequence"/>
</dbReference>
<comment type="caution">
    <text evidence="6">The sequence shown here is derived from an EMBL/GenBank/DDBJ whole genome shotgun (WGS) entry which is preliminary data.</text>
</comment>
<accession>A0A4R6E8P4</accession>
<dbReference type="GO" id="GO:0016787">
    <property type="term" value="F:hydrolase activity"/>
    <property type="evidence" value="ECO:0007669"/>
    <property type="project" value="UniProtKB-KW"/>
</dbReference>
<evidence type="ECO:0000256" key="2">
    <source>
        <dbReference type="ARBA" id="ARBA00022723"/>
    </source>
</evidence>
<evidence type="ECO:0000256" key="1">
    <source>
        <dbReference type="ARBA" id="ARBA00001946"/>
    </source>
</evidence>
<dbReference type="Gene3D" id="3.20.20.370">
    <property type="entry name" value="Glycoside hydrolase/deacetylase"/>
    <property type="match status" value="1"/>
</dbReference>
<organism evidence="6 7">
    <name type="scientific">Azoarcus indigens</name>
    <dbReference type="NCBI Taxonomy" id="29545"/>
    <lineage>
        <taxon>Bacteria</taxon>
        <taxon>Pseudomonadati</taxon>
        <taxon>Pseudomonadota</taxon>
        <taxon>Betaproteobacteria</taxon>
        <taxon>Rhodocyclales</taxon>
        <taxon>Zoogloeaceae</taxon>
        <taxon>Azoarcus</taxon>
    </lineage>
</organism>
<keyword evidence="3" id="KW-0378">Hydrolase</keyword>
<dbReference type="RefSeq" id="WP_133589401.1">
    <property type="nucleotide sequence ID" value="NZ_SNVV01000004.1"/>
</dbReference>
<evidence type="ECO:0000256" key="5">
    <source>
        <dbReference type="ARBA" id="ARBA00023277"/>
    </source>
</evidence>
<dbReference type="InterPro" id="IPR006879">
    <property type="entry name" value="YdjC-like"/>
</dbReference>
<keyword evidence="7" id="KW-1185">Reference proteome</keyword>
<gene>
    <name evidence="6" type="ORF">C7389_10431</name>
</gene>
<proteinExistence type="predicted"/>
<evidence type="ECO:0000313" key="7">
    <source>
        <dbReference type="Proteomes" id="UP000295129"/>
    </source>
</evidence>
<dbReference type="EMBL" id="SNVV01000004">
    <property type="protein sequence ID" value="TDN53679.1"/>
    <property type="molecule type" value="Genomic_DNA"/>
</dbReference>
<evidence type="ECO:0000313" key="6">
    <source>
        <dbReference type="EMBL" id="TDN53679.1"/>
    </source>
</evidence>
<comment type="cofactor">
    <cofactor evidence="1">
        <name>Mg(2+)</name>
        <dbReference type="ChEBI" id="CHEBI:18420"/>
    </cofactor>
</comment>
<keyword evidence="2" id="KW-0479">Metal-binding</keyword>
<dbReference type="PANTHER" id="PTHR31609:SF1">
    <property type="entry name" value="CARBOHYDRATE DEACETYLASE"/>
    <property type="match status" value="1"/>
</dbReference>
<dbReference type="CDD" id="cd10807">
    <property type="entry name" value="YdjC_like_3"/>
    <property type="match status" value="1"/>
</dbReference>
<reference evidence="6 7" key="1">
    <citation type="submission" date="2019-03" db="EMBL/GenBank/DDBJ databases">
        <title>Genomic Encyclopedia of Type Strains, Phase IV (KMG-IV): sequencing the most valuable type-strain genomes for metagenomic binning, comparative biology and taxonomic classification.</title>
        <authorList>
            <person name="Goeker M."/>
        </authorList>
    </citation>
    <scope>NUCLEOTIDE SEQUENCE [LARGE SCALE GENOMIC DNA]</scope>
    <source>
        <strain evidence="6 7">DSM 12121</strain>
    </source>
</reference>
<dbReference type="SUPFAM" id="SSF88713">
    <property type="entry name" value="Glycoside hydrolase/deacetylase"/>
    <property type="match status" value="1"/>
</dbReference>
<dbReference type="GO" id="GO:0046872">
    <property type="term" value="F:metal ion binding"/>
    <property type="evidence" value="ECO:0007669"/>
    <property type="project" value="UniProtKB-KW"/>
</dbReference>
<keyword evidence="4" id="KW-0460">Magnesium</keyword>